<keyword evidence="1" id="KW-0732">Signal</keyword>
<feature type="signal peptide" evidence="1">
    <location>
        <begin position="1"/>
        <end position="17"/>
    </location>
</feature>
<evidence type="ECO:0000256" key="1">
    <source>
        <dbReference type="SAM" id="SignalP"/>
    </source>
</evidence>
<proteinExistence type="predicted"/>
<comment type="caution">
    <text evidence="2">The sequence shown here is derived from an EMBL/GenBank/DDBJ whole genome shotgun (WGS) entry which is preliminary data.</text>
</comment>
<accession>A0A494X9G6</accession>
<evidence type="ECO:0000313" key="2">
    <source>
        <dbReference type="EMBL" id="RKP45046.1"/>
    </source>
</evidence>
<dbReference type="Proteomes" id="UP000270342">
    <property type="component" value="Unassembled WGS sequence"/>
</dbReference>
<dbReference type="InterPro" id="IPR021847">
    <property type="entry name" value="DUF3443"/>
</dbReference>
<sequence>MRLLLRIVTLACLCVMAACGGGGGTSSNAGTPSIDVSGANVATITVGAGPVVNGQTLTAPNIPFVTLTICVPNTSTCTQVDHIELDTGSAGLRLVSSAAIAALGLPLETVTGGDTLAECAQFADGVTWGAVRLADVRIANELASGIPVEIVADSAVPAIPEACSSISTPLQTVTALGANGIVGVGTLVNDCGTSCEQQALDYYYGCTASSCSTTTLDQDAQVPNPVAHFASDNNGTIIEMPSLPAAGSAAAQGAVIFGIGTQSNNGVSGVTVYTTDSSGRFTATYGGAALNQSLVDSGSNGLFFPSAIAGCSPTSSASGFYCPASTAAVSVAVTGTNGATTTVDLSIGNALSLFASGNLAYDDIGGSLSGLFDFGLPFFYGRTVYTAISGQSTPAGAGPYYAF</sequence>
<feature type="chain" id="PRO_5019837476" evidence="1">
    <location>
        <begin position="18"/>
        <end position="403"/>
    </location>
</feature>
<dbReference type="OrthoDB" id="5289858at2"/>
<dbReference type="Pfam" id="PF11925">
    <property type="entry name" value="DUF3443"/>
    <property type="match status" value="1"/>
</dbReference>
<evidence type="ECO:0000313" key="3">
    <source>
        <dbReference type="Proteomes" id="UP000270342"/>
    </source>
</evidence>
<organism evidence="2 3">
    <name type="scientific">Pararobbsia silviterrae</name>
    <dbReference type="NCBI Taxonomy" id="1792498"/>
    <lineage>
        <taxon>Bacteria</taxon>
        <taxon>Pseudomonadati</taxon>
        <taxon>Pseudomonadota</taxon>
        <taxon>Betaproteobacteria</taxon>
        <taxon>Burkholderiales</taxon>
        <taxon>Burkholderiaceae</taxon>
        <taxon>Pararobbsia</taxon>
    </lineage>
</organism>
<gene>
    <name evidence="2" type="ORF">D7S86_26805</name>
</gene>
<reference evidence="2 3" key="1">
    <citation type="submission" date="2018-10" db="EMBL/GenBank/DDBJ databases">
        <title>Robbsia sp. DHC34, isolated from soil.</title>
        <authorList>
            <person name="Gao Z.-H."/>
            <person name="Qiu L.-H."/>
        </authorList>
    </citation>
    <scope>NUCLEOTIDE SEQUENCE [LARGE SCALE GENOMIC DNA]</scope>
    <source>
        <strain evidence="2 3">DHC34</strain>
    </source>
</reference>
<dbReference type="PROSITE" id="PS51257">
    <property type="entry name" value="PROKAR_LIPOPROTEIN"/>
    <property type="match status" value="1"/>
</dbReference>
<keyword evidence="3" id="KW-1185">Reference proteome</keyword>
<name>A0A494X9G6_9BURK</name>
<dbReference type="RefSeq" id="WP_121091167.1">
    <property type="nucleotide sequence ID" value="NZ_RBZU01000018.1"/>
</dbReference>
<dbReference type="EMBL" id="RBZU01000018">
    <property type="protein sequence ID" value="RKP45046.1"/>
    <property type="molecule type" value="Genomic_DNA"/>
</dbReference>
<protein>
    <submittedName>
        <fullName evidence="2">DUF3443 domain-containing protein</fullName>
    </submittedName>
</protein>
<dbReference type="AlphaFoldDB" id="A0A494X9G6"/>